<gene>
    <name evidence="1" type="ORF">LJ657_26150</name>
</gene>
<comment type="caution">
    <text evidence="1">The sequence shown here is derived from an EMBL/GenBank/DDBJ whole genome shotgun (WGS) entry which is preliminary data.</text>
</comment>
<dbReference type="Gene3D" id="3.40.30.120">
    <property type="match status" value="1"/>
</dbReference>
<organism evidence="1 2">
    <name type="scientific">Streptomyces guryensis</name>
    <dbReference type="NCBI Taxonomy" id="2886947"/>
    <lineage>
        <taxon>Bacteria</taxon>
        <taxon>Bacillati</taxon>
        <taxon>Actinomycetota</taxon>
        <taxon>Actinomycetes</taxon>
        <taxon>Kitasatosporales</taxon>
        <taxon>Streptomycetaceae</taxon>
        <taxon>Streptomyces</taxon>
    </lineage>
</organism>
<dbReference type="AlphaFoldDB" id="A0A9Q3VSX8"/>
<proteinExistence type="predicted"/>
<protein>
    <submittedName>
        <fullName evidence="1">Uncharacterized protein</fullName>
    </submittedName>
</protein>
<dbReference type="Pfam" id="PF21274">
    <property type="entry name" value="Rng_hyd_C"/>
    <property type="match status" value="1"/>
</dbReference>
<sequence length="173" mass="18120">MAASNTKQVRRLLVRLLVRGNATAGHDRTETESAVADAAAVIDPRPELPSTVDLAVALDGSPGSRVPHAWADGVSTLDMVASRLTLLVGPAGDRWLAAAADVGLPAHRVCAPWLSDAGALLVRPDAVVAMQVTAPAPDPARFLADDLDQVLASRGARGRVEHRQRRRAGRGHG</sequence>
<evidence type="ECO:0000313" key="1">
    <source>
        <dbReference type="EMBL" id="MCD9877054.1"/>
    </source>
</evidence>
<dbReference type="EMBL" id="JAJSBI010000014">
    <property type="protein sequence ID" value="MCD9877054.1"/>
    <property type="molecule type" value="Genomic_DNA"/>
</dbReference>
<dbReference type="Proteomes" id="UP001108029">
    <property type="component" value="Unassembled WGS sequence"/>
</dbReference>
<reference evidence="1" key="1">
    <citation type="submission" date="2021-12" db="EMBL/GenBank/DDBJ databases">
        <authorList>
            <person name="Lee J.-H."/>
            <person name="Kim S.-B."/>
        </authorList>
    </citation>
    <scope>NUCLEOTIDE SEQUENCE</scope>
    <source>
        <strain evidence="1">NR30</strain>
    </source>
</reference>
<name>A0A9Q3VSX8_9ACTN</name>
<evidence type="ECO:0000313" key="2">
    <source>
        <dbReference type="Proteomes" id="UP001108029"/>
    </source>
</evidence>
<keyword evidence="2" id="KW-1185">Reference proteome</keyword>
<accession>A0A9Q3VSX8</accession>